<evidence type="ECO:0000313" key="1">
    <source>
        <dbReference type="EMBL" id="ABA27261.1"/>
    </source>
</evidence>
<dbReference type="Gene3D" id="2.40.10.310">
    <property type="match status" value="1"/>
</dbReference>
<dbReference type="Proteomes" id="UP000243425">
    <property type="component" value="Nucleomorph 2"/>
</dbReference>
<reference evidence="1 2" key="1">
    <citation type="journal article" date="2006" name="Proc. Natl. Acad. Sci. U.S.A.">
        <title>Complete nucleotide sequence of the chlorarachniophyte nucleomorph: nature's smallest nucleus.</title>
        <authorList>
            <person name="Gilson P.R."/>
            <person name="Su V."/>
            <person name="Slamovits C.H."/>
            <person name="Reith M.E."/>
            <person name="Keeling P.J."/>
            <person name="McFadden G.I."/>
        </authorList>
    </citation>
    <scope>NUCLEOTIDE SEQUENCE [LARGE SCALE GENOMIC DNA]</scope>
    <source>
        <strain evidence="2">CCMP621</strain>
    </source>
</reference>
<dbReference type="GeneID" id="5788543"/>
<evidence type="ECO:0000313" key="2">
    <source>
        <dbReference type="Proteomes" id="UP000243425"/>
    </source>
</evidence>
<dbReference type="InterPro" id="IPR022309">
    <property type="entry name" value="Ribosomal_Se8/biogenesis_NSA2"/>
</dbReference>
<accession>Q3LWA5</accession>
<geneLocation type="nucleomorph" evidence="1"/>
<protein>
    <submittedName>
        <fullName evidence="1">Ribosomal protein S8</fullName>
    </submittedName>
</protein>
<dbReference type="Pfam" id="PF01201">
    <property type="entry name" value="Ribosomal_S8e"/>
    <property type="match status" value="1"/>
</dbReference>
<gene>
    <name evidence="1" type="primary">rps8</name>
</gene>
<keyword evidence="1" id="KW-0542">Nucleomorph</keyword>
<dbReference type="RefSeq" id="XP_001712873.1">
    <property type="nucleotide sequence ID" value="XM_001712821.1"/>
</dbReference>
<keyword evidence="1" id="KW-0687">Ribonucleoprotein</keyword>
<organism evidence="1 2">
    <name type="scientific">Bigelowiella natans</name>
    <name type="common">Pedinomonas minutissima</name>
    <name type="synonym">Chlorarachnion sp. (strain CCMP621)</name>
    <dbReference type="NCBI Taxonomy" id="227086"/>
    <lineage>
        <taxon>Eukaryota</taxon>
        <taxon>Sar</taxon>
        <taxon>Rhizaria</taxon>
        <taxon>Cercozoa</taxon>
        <taxon>Chlorarachniophyceae</taxon>
        <taxon>Bigelowiella</taxon>
    </lineage>
</organism>
<keyword evidence="1" id="KW-0689">Ribosomal protein</keyword>
<proteinExistence type="predicted"/>
<dbReference type="EMBL" id="DQ158857">
    <property type="protein sequence ID" value="ABA27261.1"/>
    <property type="molecule type" value="Genomic_DNA"/>
</dbReference>
<dbReference type="GO" id="GO:0005840">
    <property type="term" value="C:ribosome"/>
    <property type="evidence" value="ECO:0007669"/>
    <property type="project" value="UniProtKB-KW"/>
</dbReference>
<name>Q3LWA5_BIGNA</name>
<dbReference type="AlphaFoldDB" id="Q3LWA5"/>
<sequence length="152" mass="17226">MGKTKQVFKKAKRGIKTKIKKSVIKTMTNIKEAFKKGTHRLFLQKSSTFENLMTIKQIKSSYAYLDINKSFTTLTILSMNVSIKAKIISIYSNDEKNNFSRENSIKKGTILIVFISNLANTLLTGNKTRMRYAMVTNDPAFDGCINSVLIEV</sequence>